<evidence type="ECO:0000313" key="8">
    <source>
        <dbReference type="Proteomes" id="UP000095342"/>
    </source>
</evidence>
<dbReference type="InterPro" id="IPR006696">
    <property type="entry name" value="DUF423"/>
</dbReference>
<reference evidence="7 8" key="1">
    <citation type="submission" date="2016-09" db="EMBL/GenBank/DDBJ databases">
        <title>Acidihalobacter prosperus V6 (DSM14174).</title>
        <authorList>
            <person name="Khaleque H.N."/>
            <person name="Ramsay J.P."/>
            <person name="Murphy R.J.T."/>
            <person name="Kaksonen A.H."/>
            <person name="Boxall N.J."/>
            <person name="Watkin E.L.J."/>
        </authorList>
    </citation>
    <scope>NUCLEOTIDE SEQUENCE [LARGE SCALE GENOMIC DNA]</scope>
    <source>
        <strain evidence="7 8">V6</strain>
    </source>
</reference>
<comment type="subcellular location">
    <subcellularLocation>
        <location evidence="1">Membrane</location>
        <topology evidence="1">Multi-pass membrane protein</topology>
    </subcellularLocation>
</comment>
<dbReference type="RefSeq" id="WP_070072552.1">
    <property type="nucleotide sequence ID" value="NZ_CP017448.1"/>
</dbReference>
<proteinExistence type="inferred from homology"/>
<keyword evidence="8" id="KW-1185">Reference proteome</keyword>
<evidence type="ECO:0000313" key="7">
    <source>
        <dbReference type="EMBL" id="AOV16972.1"/>
    </source>
</evidence>
<keyword evidence="4 6" id="KW-1133">Transmembrane helix</keyword>
<keyword evidence="3 6" id="KW-0812">Transmembrane</keyword>
<feature type="transmembrane region" description="Helical" evidence="6">
    <location>
        <begin position="47"/>
        <end position="64"/>
    </location>
</feature>
<evidence type="ECO:0008006" key="9">
    <source>
        <dbReference type="Google" id="ProtNLM"/>
    </source>
</evidence>
<dbReference type="PANTHER" id="PTHR43461">
    <property type="entry name" value="TRANSMEMBRANE PROTEIN 256"/>
    <property type="match status" value="1"/>
</dbReference>
<feature type="transmembrane region" description="Helical" evidence="6">
    <location>
        <begin position="71"/>
        <end position="91"/>
    </location>
</feature>
<dbReference type="EMBL" id="CP017448">
    <property type="protein sequence ID" value="AOV16972.1"/>
    <property type="molecule type" value="Genomic_DNA"/>
</dbReference>
<gene>
    <name evidence="7" type="ORF">BJI67_07740</name>
</gene>
<name>A0A1D8K7Q6_9GAMM</name>
<dbReference type="GO" id="GO:0005886">
    <property type="term" value="C:plasma membrane"/>
    <property type="evidence" value="ECO:0007669"/>
    <property type="project" value="TreeGrafter"/>
</dbReference>
<sequence length="128" mass="13712">MNRTFVALGAALGMIDIMMGALSDHVVHAEVDAHLFRIFNIALRFEMYHALGLILIGLAAAHLGRSRWLLAAGWLMFAGTLMFSGSLYILVLAGLHGVAIVTPFGGSSLILSWLLFTVAAIKGAPKLH</sequence>
<feature type="transmembrane region" description="Helical" evidence="6">
    <location>
        <begin position="97"/>
        <end position="121"/>
    </location>
</feature>
<evidence type="ECO:0000256" key="4">
    <source>
        <dbReference type="ARBA" id="ARBA00022989"/>
    </source>
</evidence>
<keyword evidence="5 6" id="KW-0472">Membrane</keyword>
<evidence type="ECO:0000256" key="5">
    <source>
        <dbReference type="ARBA" id="ARBA00023136"/>
    </source>
</evidence>
<evidence type="ECO:0000256" key="1">
    <source>
        <dbReference type="ARBA" id="ARBA00004141"/>
    </source>
</evidence>
<accession>A0A1D8K7Q6</accession>
<dbReference type="Pfam" id="PF04241">
    <property type="entry name" value="DUF423"/>
    <property type="match status" value="1"/>
</dbReference>
<comment type="similarity">
    <text evidence="2">Belongs to the UPF0382 family.</text>
</comment>
<dbReference type="Proteomes" id="UP000095342">
    <property type="component" value="Chromosome"/>
</dbReference>
<dbReference type="AlphaFoldDB" id="A0A1D8K7Q6"/>
<evidence type="ECO:0000256" key="2">
    <source>
        <dbReference type="ARBA" id="ARBA00009694"/>
    </source>
</evidence>
<evidence type="ECO:0000256" key="6">
    <source>
        <dbReference type="SAM" id="Phobius"/>
    </source>
</evidence>
<protein>
    <recommendedName>
        <fullName evidence="9">DUF423 domain-containing protein</fullName>
    </recommendedName>
</protein>
<evidence type="ECO:0000256" key="3">
    <source>
        <dbReference type="ARBA" id="ARBA00022692"/>
    </source>
</evidence>
<dbReference type="KEGG" id="aaeo:BJI67_07740"/>
<organism evidence="7 8">
    <name type="scientific">Acidihalobacter aeolianus</name>
    <dbReference type="NCBI Taxonomy" id="2792603"/>
    <lineage>
        <taxon>Bacteria</taxon>
        <taxon>Pseudomonadati</taxon>
        <taxon>Pseudomonadota</taxon>
        <taxon>Gammaproteobacteria</taxon>
        <taxon>Chromatiales</taxon>
        <taxon>Ectothiorhodospiraceae</taxon>
        <taxon>Acidihalobacter</taxon>
    </lineage>
</organism>
<dbReference type="PANTHER" id="PTHR43461:SF1">
    <property type="entry name" value="TRANSMEMBRANE PROTEIN 256"/>
    <property type="match status" value="1"/>
</dbReference>